<keyword evidence="7" id="KW-0653">Protein transport</keyword>
<accession>A0A2Z4ADD0</accession>
<dbReference type="EMBL" id="CP029803">
    <property type="protein sequence ID" value="AWT60031.1"/>
    <property type="molecule type" value="Genomic_DNA"/>
</dbReference>
<keyword evidence="5" id="KW-0997">Cell inner membrane</keyword>
<feature type="region of interest" description="Disordered" evidence="10">
    <location>
        <begin position="54"/>
        <end position="85"/>
    </location>
</feature>
<dbReference type="Pfam" id="PF03544">
    <property type="entry name" value="TonB_C"/>
    <property type="match status" value="1"/>
</dbReference>
<dbReference type="GO" id="GO:0015031">
    <property type="term" value="P:protein transport"/>
    <property type="evidence" value="ECO:0007669"/>
    <property type="project" value="UniProtKB-KW"/>
</dbReference>
<dbReference type="PANTHER" id="PTHR33446">
    <property type="entry name" value="PROTEIN TONB-RELATED"/>
    <property type="match status" value="1"/>
</dbReference>
<feature type="compositionally biased region" description="Pro residues" evidence="10">
    <location>
        <begin position="56"/>
        <end position="67"/>
    </location>
</feature>
<feature type="compositionally biased region" description="Acidic residues" evidence="10">
    <location>
        <begin position="68"/>
        <end position="83"/>
    </location>
</feature>
<keyword evidence="4" id="KW-1003">Cell membrane</keyword>
<evidence type="ECO:0000256" key="4">
    <source>
        <dbReference type="ARBA" id="ARBA00022475"/>
    </source>
</evidence>
<evidence type="ECO:0000259" key="12">
    <source>
        <dbReference type="PROSITE" id="PS52015"/>
    </source>
</evidence>
<comment type="subcellular location">
    <subcellularLocation>
        <location evidence="1">Cell inner membrane</location>
        <topology evidence="1">Single-pass membrane protein</topology>
        <orientation evidence="1">Periplasmic side</orientation>
    </subcellularLocation>
</comment>
<dbReference type="InterPro" id="IPR037682">
    <property type="entry name" value="TonB_C"/>
</dbReference>
<evidence type="ECO:0000256" key="10">
    <source>
        <dbReference type="SAM" id="MobiDB-lite"/>
    </source>
</evidence>
<protein>
    <recommendedName>
        <fullName evidence="12">TonB C-terminal domain-containing protein</fullName>
    </recommendedName>
</protein>
<evidence type="ECO:0000256" key="7">
    <source>
        <dbReference type="ARBA" id="ARBA00022927"/>
    </source>
</evidence>
<dbReference type="InterPro" id="IPR051045">
    <property type="entry name" value="TonB-dependent_transducer"/>
</dbReference>
<dbReference type="GO" id="GO:0005886">
    <property type="term" value="C:plasma membrane"/>
    <property type="evidence" value="ECO:0007669"/>
    <property type="project" value="UniProtKB-SubCell"/>
</dbReference>
<keyword evidence="8 11" id="KW-1133">Transmembrane helix</keyword>
<evidence type="ECO:0000256" key="1">
    <source>
        <dbReference type="ARBA" id="ARBA00004383"/>
    </source>
</evidence>
<keyword evidence="9 11" id="KW-0472">Membrane</keyword>
<dbReference type="Gene3D" id="3.30.1150.10">
    <property type="match status" value="1"/>
</dbReference>
<evidence type="ECO:0000256" key="8">
    <source>
        <dbReference type="ARBA" id="ARBA00022989"/>
    </source>
</evidence>
<name>A0A2Z4ADD0_9BACT</name>
<dbReference type="AlphaFoldDB" id="A0A2Z4ADD0"/>
<evidence type="ECO:0000256" key="2">
    <source>
        <dbReference type="ARBA" id="ARBA00006555"/>
    </source>
</evidence>
<dbReference type="GO" id="GO:0055085">
    <property type="term" value="P:transmembrane transport"/>
    <property type="evidence" value="ECO:0007669"/>
    <property type="project" value="InterPro"/>
</dbReference>
<evidence type="ECO:0000313" key="13">
    <source>
        <dbReference type="EMBL" id="AWT60031.1"/>
    </source>
</evidence>
<keyword evidence="6 11" id="KW-0812">Transmembrane</keyword>
<reference evidence="13 14" key="1">
    <citation type="submission" date="2018-06" db="EMBL/GenBank/DDBJ databases">
        <title>Draft Genome Sequence of a Novel Marine Bacterium Related to the Verrucomicrobia.</title>
        <authorList>
            <person name="Vosseberg J."/>
            <person name="Martijn J."/>
            <person name="Ettema T.J.G."/>
        </authorList>
    </citation>
    <scope>NUCLEOTIDE SEQUENCE [LARGE SCALE GENOMIC DNA]</scope>
    <source>
        <strain evidence="13">TARA_B100001123</strain>
    </source>
</reference>
<dbReference type="SUPFAM" id="SSF74653">
    <property type="entry name" value="TolA/TonB C-terminal domain"/>
    <property type="match status" value="1"/>
</dbReference>
<evidence type="ECO:0000313" key="14">
    <source>
        <dbReference type="Proteomes" id="UP000247465"/>
    </source>
</evidence>
<dbReference type="PROSITE" id="PS52015">
    <property type="entry name" value="TONB_CTD"/>
    <property type="match status" value="1"/>
</dbReference>
<evidence type="ECO:0000256" key="3">
    <source>
        <dbReference type="ARBA" id="ARBA00022448"/>
    </source>
</evidence>
<feature type="transmembrane region" description="Helical" evidence="11">
    <location>
        <begin position="20"/>
        <end position="40"/>
    </location>
</feature>
<evidence type="ECO:0000256" key="9">
    <source>
        <dbReference type="ARBA" id="ARBA00023136"/>
    </source>
</evidence>
<feature type="domain" description="TonB C-terminal" evidence="12">
    <location>
        <begin position="131"/>
        <end position="220"/>
    </location>
</feature>
<dbReference type="NCBIfam" id="TIGR01352">
    <property type="entry name" value="tonB_Cterm"/>
    <property type="match status" value="1"/>
</dbReference>
<gene>
    <name evidence="13" type="ORF">DF168_01230</name>
</gene>
<organism evidence="13 14">
    <name type="scientific">Candidatus Moanibacter tarae</name>
    <dbReference type="NCBI Taxonomy" id="2200854"/>
    <lineage>
        <taxon>Bacteria</taxon>
        <taxon>Pseudomonadati</taxon>
        <taxon>Verrucomicrobiota</taxon>
        <taxon>Opitutia</taxon>
        <taxon>Puniceicoccales</taxon>
        <taxon>Puniceicoccales incertae sedis</taxon>
        <taxon>Candidatus Moanibacter</taxon>
    </lineage>
</organism>
<evidence type="ECO:0000256" key="6">
    <source>
        <dbReference type="ARBA" id="ARBA00022692"/>
    </source>
</evidence>
<comment type="similarity">
    <text evidence="2">Belongs to the TonB family.</text>
</comment>
<proteinExistence type="inferred from homology"/>
<evidence type="ECO:0000256" key="5">
    <source>
        <dbReference type="ARBA" id="ARBA00022519"/>
    </source>
</evidence>
<evidence type="ECO:0000256" key="11">
    <source>
        <dbReference type="SAM" id="Phobius"/>
    </source>
</evidence>
<keyword evidence="3" id="KW-0813">Transport</keyword>
<dbReference type="InterPro" id="IPR006260">
    <property type="entry name" value="TonB/TolA_C"/>
</dbReference>
<dbReference type="KEGG" id="mtar:DF168_01230"/>
<dbReference type="Proteomes" id="UP000247465">
    <property type="component" value="Chromosome"/>
</dbReference>
<sequence length="220" mass="24642">MSNDLYRPPRVDRIPVGPVAGAAVLAVLIFLALPLTQLLSNLQKSDKLVRVADVNIPPPEAPPPEPPPPEEEEIEEEKPELEEEMKPLDISQLEAALNPGFGDALNMGQAVIGFGMTPDTIAQMEIFELKDLDNNPRRIFAARPIYPFQFKREGIEGWVRMIIIIDERGNVIDAKTQRASHKEFVKPAVDALLQWRFEPGTRNGKPVKVRRIQPIAFKLS</sequence>